<reference evidence="10" key="1">
    <citation type="submission" date="2025-08" db="UniProtKB">
        <authorList>
            <consortium name="RefSeq"/>
        </authorList>
    </citation>
    <scope>IDENTIFICATION</scope>
</reference>
<feature type="region of interest" description="Disordered" evidence="7">
    <location>
        <begin position="124"/>
        <end position="171"/>
    </location>
</feature>
<gene>
    <name evidence="10" type="primary">Defb129</name>
</gene>
<keyword evidence="3 6" id="KW-0964">Secreted</keyword>
<evidence type="ECO:0000256" key="5">
    <source>
        <dbReference type="ARBA" id="ARBA00023157"/>
    </source>
</evidence>
<dbReference type="Proteomes" id="UP000694915">
    <property type="component" value="Linkage group LG8"/>
</dbReference>
<comment type="similarity">
    <text evidence="2 6">Belongs to the beta-defensin family.</text>
</comment>
<keyword evidence="6" id="KW-0929">Antimicrobial</keyword>
<accession>A0ABM0LCC1</accession>
<dbReference type="Pfam" id="PF13841">
    <property type="entry name" value="Defensin_beta_2"/>
    <property type="match status" value="1"/>
</dbReference>
<dbReference type="GeneID" id="102002602"/>
<evidence type="ECO:0000259" key="8">
    <source>
        <dbReference type="Pfam" id="PF13841"/>
    </source>
</evidence>
<keyword evidence="5" id="KW-1015">Disulfide bond</keyword>
<evidence type="ECO:0000256" key="3">
    <source>
        <dbReference type="ARBA" id="ARBA00022525"/>
    </source>
</evidence>
<dbReference type="RefSeq" id="XP_005363300.1">
    <property type="nucleotide sequence ID" value="XM_005363243.1"/>
</dbReference>
<keyword evidence="9" id="KW-1185">Reference proteome</keyword>
<feature type="signal peptide" evidence="6">
    <location>
        <begin position="1"/>
        <end position="19"/>
    </location>
</feature>
<keyword evidence="6" id="KW-0211">Defensin</keyword>
<keyword evidence="6" id="KW-0044">Antibiotic</keyword>
<comment type="function">
    <text evidence="6">Has antibacterial activity.</text>
</comment>
<evidence type="ECO:0000313" key="9">
    <source>
        <dbReference type="Proteomes" id="UP000694915"/>
    </source>
</evidence>
<feature type="domain" description="Beta-defensin" evidence="8">
    <location>
        <begin position="26"/>
        <end position="54"/>
    </location>
</feature>
<name>A0ABM0LCC1_MICOH</name>
<feature type="chain" id="PRO_5045006803" description="Beta-defensin" evidence="6">
    <location>
        <begin position="20"/>
        <end position="171"/>
    </location>
</feature>
<proteinExistence type="inferred from homology"/>
<comment type="subcellular location">
    <subcellularLocation>
        <location evidence="1 6">Secreted</location>
    </subcellularLocation>
</comment>
<evidence type="ECO:0000256" key="2">
    <source>
        <dbReference type="ARBA" id="ARBA00007371"/>
    </source>
</evidence>
<evidence type="ECO:0000256" key="4">
    <source>
        <dbReference type="ARBA" id="ARBA00022729"/>
    </source>
</evidence>
<keyword evidence="4 6" id="KW-0732">Signal</keyword>
<evidence type="ECO:0000256" key="6">
    <source>
        <dbReference type="RuleBase" id="RU231113"/>
    </source>
</evidence>
<protein>
    <recommendedName>
        <fullName evidence="6">Beta-defensin</fullName>
    </recommendedName>
</protein>
<dbReference type="InterPro" id="IPR025933">
    <property type="entry name" value="Beta_defensin_dom"/>
</dbReference>
<sequence>MKFLFPLVASLMLQYQVKSEFLIVKKCIMGFGRCKDSCFAEEIEIQTCKSKKCCIGSKVTKLIKSYLRHEIPHIPDKDLVEMLKSEKKSREELRRKQALVTLPQIGVVNPLLSINSAIVPKGSPVKSVTPRPGRHGLGGIVSTKRHVEPIRDSANAAPQSRPGPPWQQGSR</sequence>
<evidence type="ECO:0000256" key="7">
    <source>
        <dbReference type="SAM" id="MobiDB-lite"/>
    </source>
</evidence>
<evidence type="ECO:0000313" key="10">
    <source>
        <dbReference type="RefSeq" id="XP_005363300.1"/>
    </source>
</evidence>
<evidence type="ECO:0000256" key="1">
    <source>
        <dbReference type="ARBA" id="ARBA00004613"/>
    </source>
</evidence>
<organism evidence="9 10">
    <name type="scientific">Microtus ochrogaster</name>
    <name type="common">Prairie vole</name>
    <dbReference type="NCBI Taxonomy" id="79684"/>
    <lineage>
        <taxon>Eukaryota</taxon>
        <taxon>Metazoa</taxon>
        <taxon>Chordata</taxon>
        <taxon>Craniata</taxon>
        <taxon>Vertebrata</taxon>
        <taxon>Euteleostomi</taxon>
        <taxon>Mammalia</taxon>
        <taxon>Eutheria</taxon>
        <taxon>Euarchontoglires</taxon>
        <taxon>Glires</taxon>
        <taxon>Rodentia</taxon>
        <taxon>Myomorpha</taxon>
        <taxon>Muroidea</taxon>
        <taxon>Cricetidae</taxon>
        <taxon>Arvicolinae</taxon>
        <taxon>Microtus</taxon>
    </lineage>
</organism>